<dbReference type="AlphaFoldDB" id="A0A8S2PFS8"/>
<accession>A0A8S2PFS8</accession>
<name>A0A8S2PFS8_9BILA</name>
<reference evidence="1" key="1">
    <citation type="submission" date="2021-02" db="EMBL/GenBank/DDBJ databases">
        <authorList>
            <person name="Nowell W R."/>
        </authorList>
    </citation>
    <scope>NUCLEOTIDE SEQUENCE</scope>
</reference>
<proteinExistence type="predicted"/>
<gene>
    <name evidence="1" type="ORF">GIL414_LOCUS14507</name>
    <name evidence="2" type="ORF">SMN809_LOCUS37838</name>
</gene>
<comment type="caution">
    <text evidence="1">The sequence shown here is derived from an EMBL/GenBank/DDBJ whole genome shotgun (WGS) entry which is preliminary data.</text>
</comment>
<evidence type="ECO:0000313" key="1">
    <source>
        <dbReference type="EMBL" id="CAF4052734.1"/>
    </source>
</evidence>
<sequence>DMDLDTVRRTVNGVNNEVTHGKVYTHKLFVNRNARLQNLEERFKQKTLTLDEYLTKVSQLIGIKKY</sequence>
<evidence type="ECO:0000313" key="2">
    <source>
        <dbReference type="EMBL" id="CAF4570556.1"/>
    </source>
</evidence>
<dbReference type="EMBL" id="CAJOBI010097164">
    <property type="protein sequence ID" value="CAF4570556.1"/>
    <property type="molecule type" value="Genomic_DNA"/>
</dbReference>
<organism evidence="1 3">
    <name type="scientific">Rotaria magnacalcarata</name>
    <dbReference type="NCBI Taxonomy" id="392030"/>
    <lineage>
        <taxon>Eukaryota</taxon>
        <taxon>Metazoa</taxon>
        <taxon>Spiralia</taxon>
        <taxon>Gnathifera</taxon>
        <taxon>Rotifera</taxon>
        <taxon>Eurotatoria</taxon>
        <taxon>Bdelloidea</taxon>
        <taxon>Philodinida</taxon>
        <taxon>Philodinidae</taxon>
        <taxon>Rotaria</taxon>
    </lineage>
</organism>
<dbReference type="Proteomes" id="UP000676336">
    <property type="component" value="Unassembled WGS sequence"/>
</dbReference>
<feature type="non-terminal residue" evidence="1">
    <location>
        <position position="1"/>
    </location>
</feature>
<protein>
    <submittedName>
        <fullName evidence="1">Uncharacterized protein</fullName>
    </submittedName>
</protein>
<evidence type="ECO:0000313" key="3">
    <source>
        <dbReference type="Proteomes" id="UP000681720"/>
    </source>
</evidence>
<dbReference type="EMBL" id="CAJOBJ010006147">
    <property type="protein sequence ID" value="CAF4052734.1"/>
    <property type="molecule type" value="Genomic_DNA"/>
</dbReference>
<dbReference type="Proteomes" id="UP000681720">
    <property type="component" value="Unassembled WGS sequence"/>
</dbReference>